<dbReference type="Proteomes" id="UP000633205">
    <property type="component" value="Unassembled WGS sequence"/>
</dbReference>
<evidence type="ECO:0000256" key="1">
    <source>
        <dbReference type="SAM" id="Phobius"/>
    </source>
</evidence>
<feature type="transmembrane region" description="Helical" evidence="1">
    <location>
        <begin position="38"/>
        <end position="57"/>
    </location>
</feature>
<keyword evidence="1" id="KW-0472">Membrane</keyword>
<sequence>MILWFTIAQIAVAVIAGVLCVALGLAGRRPGDVSVGSLALVQVLLIAQIVVAIIAPFAGNAPTGSLLEFWTYLISAAVLPIAGIVWAFVDRGRWSVVVMGVLALAVAVMLYRMHVIWTIQAVA</sequence>
<evidence type="ECO:0000313" key="3">
    <source>
        <dbReference type="Proteomes" id="UP000633205"/>
    </source>
</evidence>
<reference evidence="2" key="2">
    <citation type="submission" date="2020-09" db="EMBL/GenBank/DDBJ databases">
        <authorList>
            <person name="Sun Q."/>
            <person name="Zhou Y."/>
        </authorList>
    </citation>
    <scope>NUCLEOTIDE SEQUENCE</scope>
    <source>
        <strain evidence="2">CGMCC 1.15152</strain>
    </source>
</reference>
<comment type="caution">
    <text evidence="2">The sequence shown here is derived from an EMBL/GenBank/DDBJ whole genome shotgun (WGS) entry which is preliminary data.</text>
</comment>
<organism evidence="2 3">
    <name type="scientific">Microbacterium faecale</name>
    <dbReference type="NCBI Taxonomy" id="1804630"/>
    <lineage>
        <taxon>Bacteria</taxon>
        <taxon>Bacillati</taxon>
        <taxon>Actinomycetota</taxon>
        <taxon>Actinomycetes</taxon>
        <taxon>Micrococcales</taxon>
        <taxon>Microbacteriaceae</taxon>
        <taxon>Microbacterium</taxon>
    </lineage>
</organism>
<dbReference type="EMBL" id="BMHO01000002">
    <property type="protein sequence ID" value="GGD44035.1"/>
    <property type="molecule type" value="Genomic_DNA"/>
</dbReference>
<feature type="transmembrane region" description="Helical" evidence="1">
    <location>
        <begin position="69"/>
        <end position="89"/>
    </location>
</feature>
<dbReference type="AlphaFoldDB" id="A0A916YGN7"/>
<protein>
    <submittedName>
        <fullName evidence="2">Uncharacterized protein</fullName>
    </submittedName>
</protein>
<feature type="transmembrane region" description="Helical" evidence="1">
    <location>
        <begin position="6"/>
        <end position="26"/>
    </location>
</feature>
<accession>A0A916YGN7</accession>
<keyword evidence="1" id="KW-1133">Transmembrane helix</keyword>
<dbReference type="RefSeq" id="WP_188712885.1">
    <property type="nucleotide sequence ID" value="NZ_BMHO01000002.1"/>
</dbReference>
<evidence type="ECO:0000313" key="2">
    <source>
        <dbReference type="EMBL" id="GGD44035.1"/>
    </source>
</evidence>
<proteinExistence type="predicted"/>
<feature type="transmembrane region" description="Helical" evidence="1">
    <location>
        <begin position="96"/>
        <end position="117"/>
    </location>
</feature>
<keyword evidence="1" id="KW-0812">Transmembrane</keyword>
<gene>
    <name evidence="2" type="ORF">GCM10010915_26490</name>
</gene>
<keyword evidence="3" id="KW-1185">Reference proteome</keyword>
<reference evidence="2" key="1">
    <citation type="journal article" date="2014" name="Int. J. Syst. Evol. Microbiol.">
        <title>Complete genome sequence of Corynebacterium casei LMG S-19264T (=DSM 44701T), isolated from a smear-ripened cheese.</title>
        <authorList>
            <consortium name="US DOE Joint Genome Institute (JGI-PGF)"/>
            <person name="Walter F."/>
            <person name="Albersmeier A."/>
            <person name="Kalinowski J."/>
            <person name="Ruckert C."/>
        </authorList>
    </citation>
    <scope>NUCLEOTIDE SEQUENCE</scope>
    <source>
        <strain evidence="2">CGMCC 1.15152</strain>
    </source>
</reference>
<name>A0A916YGN7_9MICO</name>